<gene>
    <name evidence="1" type="primary">RYR1</name>
</gene>
<reference evidence="1" key="3">
    <citation type="submission" date="2025-09" db="UniProtKB">
        <authorList>
            <consortium name="Ensembl"/>
        </authorList>
    </citation>
    <scope>IDENTIFICATION</scope>
</reference>
<evidence type="ECO:0000313" key="1">
    <source>
        <dbReference type="Ensembl" id="ENSOARP00020029301.2"/>
    </source>
</evidence>
<reference evidence="1" key="2">
    <citation type="submission" date="2025-08" db="UniProtKB">
        <authorList>
            <consortium name="Ensembl"/>
        </authorList>
    </citation>
    <scope>IDENTIFICATION</scope>
</reference>
<reference evidence="1" key="1">
    <citation type="submission" date="2020-11" db="EMBL/GenBank/DDBJ databases">
        <authorList>
            <person name="Davenport K.M."/>
            <person name="Bickhart D.M."/>
            <person name="Smith T.P.L."/>
            <person name="Murdoch B.M."/>
            <person name="Rosen B.D."/>
        </authorList>
    </citation>
    <scope>NUCLEOTIDE SEQUENCE [LARGE SCALE GENOMIC DNA]</scope>
    <source>
        <strain evidence="1">OAR_USU_Benz2616</strain>
    </source>
</reference>
<dbReference type="Ensembl" id="ENSOART00020035463.2">
    <property type="protein sequence ID" value="ENSOARP00020029301.2"/>
    <property type="gene ID" value="ENSOARG00020021448.2"/>
</dbReference>
<proteinExistence type="predicted"/>
<accession>A0AC11CFG6</accession>
<sequence>MGDGGEGEDEVQFLRTDDEVVLQCSATVLKEQLKLCLAAEGFGNRLCFLEPTSNAQNVPPDLAICCFVLEQSLSVRALQEMLANTVEAGVESSQGGGHRTLLYGHAILLRHAHSGMYLSCLTTSRSMTDKLAFDVGLQEDAIGEACWWTTHPASKQRSEGEKVRVGDDLILVSVSSERYLHLSTASGELQVDASFMQTLWNMNPICSGCEEGYVTGGHVLRLFHGHMDECLTISPADSEDQRRLVYYEGGSVCTHARSLWRLEPLRISWSGSHLRWGQPLRIRHVTTGRYLALVEDQGLVVVDASKAHTKATSFCFRISKEKLDTAPKRDVEGMGPPEIKYGESLCFVQHVASGLWLTYAAPDPKALRLGVLKKKAILHQEGHMDDALSLTRCQHEESQAARMIYSTAGLYNHFIKGLDSFSGKPRGSGSPAGTALPLEGVILSLQDLIGYFEPPSEELQHEEKQSKLRSLRNRQSLFQEEGMLSLVLNCIDRLNVYTTAAHFAEFAGEEAAESWKEIVNLLYEILASLIRGNRANCALFSNNLDWLVSKLDRLEASSGILEVLYCVLIESPEVLNIIQENHIKSIISLLDKHGRNHKVLDVLCSLCVCNGVAVRSNQDLITENLLPGRELLLQTNLINYVTSIRPNIFVGRAEGTTQYLKWYFEVMVDEVVPFLTAQATHLRVGWALTEGYSPYPGGGEGWGGNGVGDDLYSYGFDGLHLWTGHVPRLVTSPGQHLLAPEDVVSCCLDLSVPSISFRINGCPVQGVFEAFNLDGLFFPVVSFSAGVKVRFLLGGRHGEFKFLPPPGYAPCHEAVLPRERLHLEPIKEYRREGPRGPHLVGPSRCLSHNDFVPCPVDTVQIVLPPHLERIREKLAENIHELWALTRIEQGWTYGPVRDDNKRLHPCLVDFHSLPEPERNYNLQMSGETLKTLLALGCHVGMADEKAEDNLKKTKLPKTYMMSNGYKPAPLDLSHVRLTPAQTTLVDRLAENGHNVWARDRVAQGWSYSAVQDIPARRNPRLVPYRLLDEATKRSNRDSLCQAVRTLLGYGYNIEPPDQEPSQVESQSRWDRVRIFRAEKSYVVQSGRWYFEFEAVTTGEMRVGWARPELRPDVELGADDLSYVFNGHRGQRWHLGSEPFGRPWQSGDVVGCMIDLTENTIIFTLNGEVLMSDSGSETAFRDIEIGDGFLPVCSLGPGQVGHLNLGQDVSSLRFFAICGLQEGFEPFAINMQRPVTTWFSKGLPQFEAVPPEHPHYEVTRVDGTVDTPPCLRLTHRTWGSQNSLVEMLFLRLSLPVQFHQHFRCTAGATPLAPPGLQPPAEDEARAAEPDPDYENLRRSAGHWAEAEGNKEGTAKEGTPGGPAQAGVEAQPARAENEKDATTEKNKKRGFLFKAKKAAMMTQPPATPTLPRLPHEVVPADDRDDPEIILNTTTYYYSVRVFAGQEPSCVWVGWVTPDYHQHDMNFDLSKVRAVTVTMGDEQGNIHSSLKCSNCYMVWGGDFLSPGQQGRISHTDLVIGCLVDLATGLMTFTANGKESNTFFQVEPNTKLFPAVFVLPTHQNVIQFELGKQKNIMPLSAAMFLSERKNPTPQCPPRLEMQMLMPVSWSRMPNHFLQVETRRAGERLGWAVQCQEPLTMMALHIPEENRCMDILELSERLDLQRFHSHTLCLYRAVCALGNNRVAHALCSHVDQAQLLHALEDAHLPGPLRAGYYDLLISIHLESACRSRRSMLSEYIVPLTPETRAITLFPPGKRADNGPRRHGLPGVGVTTSLRPPHHFSAPCFVAALPAARAAEAPARLSPSIPLEALRDKALRMLGEAVRDGGQHARDPVGGSVEFQFVPVLKLVSTLLVMGIFGDEDVKQILKMIEPEVFTEEEEEEEEDEEEGEEEEEDEEEKEEDEEEEAREKEDEEKEEEETAEGEKEDLEEGLLQMKLPESVKLQMCNLLEYFCDQELQHRVESLAAFAERYVDKLQANQRDRYAILMKAFTMTAAETARRTREFRSPPQEQINMLLHFKTAEDEEECPLPEEVRQDLLEFHQDLLTHCGIQLAGEEEEPEEEATLGSRLMSLLEKVRLVKKKEEKSEEESPAEERKPQSLQELVSHTVVRWAQEDFVQSPELVRAMFSLLHRQYDGLGELLRALPRAYTISPSSVEDTMSLLECLGQIRSLLIVQMGPQEENLMIQSIGNIMNNKVFYQHPNLMRALGMHETVMEVMVNVLGGGESKEIRFPKMVTSCCRFLCYFCRISRQNQRSMFDHLSYLLENSGIGLGMQGSTPLDVAAASVIDNNELALALQEQDLEKVVSYLAGCGLQSCPMLLAKGYPDIGWNPCGGERYLDFLRFAVFVNGESVEENANVVVRLLIRKPECFGPALRGEGGSGLLATIEEAIRISEDPARDGPGVRRDRRREHFGEEPPEENRVHLGHAIMSFYAALIDLLGRCAPEMHLIQAGKGEALRIRAILRSLVPLDDLVGIISLPLQIPTLGKDGALVQPKMSASFVPDHKASMVLFLDRVYGIENQDFLLHVLDVGFLPDMRAAASLDTATFSTTEMALALNRYLCLAVLPLITKCAPLFAGTEHRAIMVDSMLHTVYRLSRGRSLTKAQRDVIEECLMALCRYIRPSMLQHLLRRLVFDVPILNEFAKMPLKLLTNHYERCWKYYCLPTGWANFGVTSEEELHLTRKLFWGIFDSLAHKKYDQELYRMAMPCLCAIAGALPPDYVDASYSSKAEKKASVDAEGNFDPRPVETLNVIIPEKLDSFINKFAEYTHEKWAFDKIQNNWSYGENIDEELKTHPMLRPYKTFSEKDKEIYRWPIKESLKAMIAWEWTIEKAREGEEEKTEKKKTRKISQSAQTYDAREGYNPQPPDLSGVTLSRELQAMAEQLAENYHNTWGRKKKQELEAKGGGTHPLLVPYDTLTAKEKARDREKAQELLKFLQMNGYAVTRGLKDMELDTSSIEKRFAFGFLQQLLRWMDISQEFIAHLEAVVSSGRVEKSPHEQEIKFFAKILLPLIKQYFTNHCLYFLSTPAKVLGSGGHASNKEKEMITSLFCKLAALVRHRVSLFGTDAPAVVNCLHILARSLDARTVMKSGPEIVKAGLRSFFESASEDIEKMVENLRLGKVSQARTQVKGVGQNLTYTTVALLPVLTTLFQHIAQHQFGDDVILDDVQVSCYRTLCSIYSLGTTRNPYVEKLRPALGECLARLAAAMPVAFLEPQLNEYNACSVYTTKSPRERAILGLPNSVEEMCPDIPVLERLMADIGGLAESGARYTEMPHVIEITLPMLCSYLPRWWERGPEAPPPALPAGAPPPCTAVTSDHLNSLLGNILRIIVNNLGIDEATWMKRLAVFAQPIVSRARPELLHSHFIPTIGRLRKRAGKVVAEEEQLRLEAKAEAEEGELLVRDEFSVLCRDLYALYPLLIRYVDNNRAHWLTEPNPSAEELFRMVGEIFIYWSKSHNFKREEQNFVVQNEINNMSFLTADNKSKMAKAGDVQSGGSDQERTKKKRRGDRYSVQTSLIVATLKKMLPIGLNMCAPTDQELITLAKTRYALKDTDEEVREYLQNNLHLQGKVEGSPSLRWQMALYRGLPGREEDADDPEKIVRRVQEVSAVLYHLEQIEHPYKSKKAVWHKLLSKQRRRAVVACFRMTPLYNLPTHRACNMFLESYKAAWILTEDHSFEDRMIDDLSKAGEQEEEEEEVEEKKPDPLHQLVLHFSRTALTEKSKLDEDYLYIAYADIMAKSCHLEEGGENGEAVEEEVEVSFEEKEMEKQRLLYQQARLHTRGAAEMVLQMISACKGETGAMVSSTLKLGISILNGGNADVQQKMLDYLKDKKEVGFFQSIQALMQTCSVLDLNAFERQNKAEGLGMVNEDGTVINRQNGEKVMADDEFTQDLFRFLQLLCEGHNNDFQNYLRTQTGNTTTINIIICTVDYLLRLQESISDFYWYYSGKDVIEEQGKRNFSKAMSVAKQVFNSLTEYIQGPCTGNQQSLAHSRLWDAVVGFLHVFAHMMMKLAQDSSQIELLKELLDLQKDMVVMLLSLLEGNVVNGMIARQMVDMLVESSSNVEMILKFFDMFLKLKDIVGSEAFQDYVTDPRGLISKKDFQKAMDSQKQFTGPEIQFLLSCSEADENEMIDCEEFANRFQEPARDIGFNVAVLLTNLSEHVPHDPRLRNFLELAESILEYFRPYLGRIEIMGASRRIERIYFEISETNRAQWEMPQVKESKRQFIFDVVNEGGESEKMELFVSFCEDTIFEMQIAAQISEPEGEPEEDEDEGAGAAEAGAESAEEGAAGPEGAAATVAAGATARLVAAANRAMRGLSYRSLRRRVRRLRRLTAREAATAVAALLWAVLARAGSAGAGAAAGALRLLWGSLFGGGLVEGAKKVTVTELLAGMPDPTSDEVHGEQPAGSGGDADGEGAGDGAGDAAEGAGDEEVADQEDPGVADGTVAVADGGPFRPEGAGLGDMGDTTPAEPPTPEGSPIIKRKLGVAGEEEELPPEPEPEPEPQPEKADAENGEKEEVPETPPEPPKKAVPPPPPPKKEGAGGAGLEFWGELEVQRVKFLNYLSRNFYTLRFLALFLAFAINFILLFYKVSDSPPGEDDMEGSAAGGLSGAGSGGGSGWGSGAGEEAEGDEDENMVYYFLEESTGYMEPALRCLSLLHTLVAFLCIIGYNCLKVPLVIFKREKELARKLEFDGLYITEQPEDDDVKGQWDRLVLNTPSFPSNYWDKFVKRKVLDKHGDIYGRERIAELLGMDLATLEITAHNERKPEPPPGLLTWLMSIDVKYQIWKFGVIFTDNSFLYLGWYMVMSLLGHYNNFFFAAHLLDIAMGVKTLRTILSSVTHNGKQLVMTVGLLAVVVYLYTVVAFNFFRKFYNKSEDEDEPDMKCDDMMTCYLFHMYVGVRAGGGIGDEIEDPAGDEYELYRVVFDITFFFFVIVILLAIIQGLIIDAFGELRDQQEQVKEDMETKCFICGIGSDYFDTTPHGFETHTLEEHNLANYMFFLMYLINKDETEHTGQESYVWKMYQERCWDFFPAGDCFRKQYEDQLS</sequence>
<organism evidence="1">
    <name type="scientific">Ovis aries</name>
    <name type="common">Sheep</name>
    <dbReference type="NCBI Taxonomy" id="9940"/>
    <lineage>
        <taxon>Eukaryota</taxon>
        <taxon>Metazoa</taxon>
        <taxon>Chordata</taxon>
        <taxon>Craniata</taxon>
        <taxon>Vertebrata</taxon>
        <taxon>Euteleostomi</taxon>
        <taxon>Mammalia</taxon>
        <taxon>Eutheria</taxon>
        <taxon>Laurasiatheria</taxon>
        <taxon>Artiodactyla</taxon>
        <taxon>Ruminantia</taxon>
        <taxon>Pecora</taxon>
        <taxon>Bovidae</taxon>
        <taxon>Caprinae</taxon>
        <taxon>Ovis</taxon>
    </lineage>
</organism>
<protein>
    <submittedName>
        <fullName evidence="1">Ryanodine receptor 1</fullName>
    </submittedName>
</protein>
<name>A0AC11CFG6_SHEEP</name>